<comment type="caution">
    <text evidence="1">The sequence shown here is derived from an EMBL/GenBank/DDBJ whole genome shotgun (WGS) entry which is preliminary data.</text>
</comment>
<dbReference type="AlphaFoldDB" id="A0A179FKH8"/>
<organism evidence="1 2">
    <name type="scientific">Pochonia chlamydosporia 170</name>
    <dbReference type="NCBI Taxonomy" id="1380566"/>
    <lineage>
        <taxon>Eukaryota</taxon>
        <taxon>Fungi</taxon>
        <taxon>Dikarya</taxon>
        <taxon>Ascomycota</taxon>
        <taxon>Pezizomycotina</taxon>
        <taxon>Sordariomycetes</taxon>
        <taxon>Hypocreomycetidae</taxon>
        <taxon>Hypocreales</taxon>
        <taxon>Clavicipitaceae</taxon>
        <taxon>Pochonia</taxon>
    </lineage>
</organism>
<name>A0A179FKH8_METCM</name>
<evidence type="ECO:0000313" key="2">
    <source>
        <dbReference type="Proteomes" id="UP000078397"/>
    </source>
</evidence>
<proteinExistence type="predicted"/>
<keyword evidence="2" id="KW-1185">Reference proteome</keyword>
<evidence type="ECO:0000313" key="1">
    <source>
        <dbReference type="EMBL" id="OAQ66064.2"/>
    </source>
</evidence>
<dbReference type="GeneID" id="28850489"/>
<sequence length="66" mass="7522">MLWLVRDKPAHNKATERDRVGSIDRRDAFVSGVCRRTRLRAWPSTLTLIRDIARPAVEELGPLGQP</sequence>
<dbReference type="Proteomes" id="UP000078397">
    <property type="component" value="Unassembled WGS sequence"/>
</dbReference>
<accession>A0A179FKH8</accession>
<reference evidence="1 2" key="1">
    <citation type="journal article" date="2016" name="PLoS Pathog.">
        <title>Biosynthesis of antibiotic leucinostatins in bio-control fungus Purpureocillium lilacinum and their inhibition on phytophthora revealed by genome mining.</title>
        <authorList>
            <person name="Wang G."/>
            <person name="Liu Z."/>
            <person name="Lin R."/>
            <person name="Li E."/>
            <person name="Mao Z."/>
            <person name="Ling J."/>
            <person name="Yang Y."/>
            <person name="Yin W.B."/>
            <person name="Xie B."/>
        </authorList>
    </citation>
    <scope>NUCLEOTIDE SEQUENCE [LARGE SCALE GENOMIC DNA]</scope>
    <source>
        <strain evidence="1">170</strain>
    </source>
</reference>
<dbReference type="KEGG" id="pchm:VFPPC_07675"/>
<dbReference type="RefSeq" id="XP_018143151.2">
    <property type="nucleotide sequence ID" value="XM_018286495.2"/>
</dbReference>
<protein>
    <submittedName>
        <fullName evidence="1">Uncharacterized protein</fullName>
    </submittedName>
</protein>
<dbReference type="EMBL" id="LSBJ02000004">
    <property type="protein sequence ID" value="OAQ66064.2"/>
    <property type="molecule type" value="Genomic_DNA"/>
</dbReference>
<gene>
    <name evidence="1" type="ORF">VFPPC_07675</name>
</gene>